<evidence type="ECO:0000313" key="2">
    <source>
        <dbReference type="EMBL" id="CAF0907581.1"/>
    </source>
</evidence>
<dbReference type="EMBL" id="CAJNOC010002027">
    <property type="protein sequence ID" value="CAF0907581.1"/>
    <property type="molecule type" value="Genomic_DNA"/>
</dbReference>
<name>A0A813ZZX0_9BILA</name>
<feature type="region of interest" description="Disordered" evidence="1">
    <location>
        <begin position="1"/>
        <end position="21"/>
    </location>
</feature>
<reference evidence="2" key="1">
    <citation type="submission" date="2021-02" db="EMBL/GenBank/DDBJ databases">
        <authorList>
            <person name="Nowell W R."/>
        </authorList>
    </citation>
    <scope>NUCLEOTIDE SEQUENCE</scope>
    <source>
        <strain evidence="2">Ploen Becks lab</strain>
    </source>
</reference>
<proteinExistence type="predicted"/>
<protein>
    <submittedName>
        <fullName evidence="2">Uncharacterized protein</fullName>
    </submittedName>
</protein>
<dbReference type="AlphaFoldDB" id="A0A813ZZX0"/>
<evidence type="ECO:0000313" key="3">
    <source>
        <dbReference type="Proteomes" id="UP000663879"/>
    </source>
</evidence>
<sequence>MSKKNRNKLKKQKIQTNHSKKSISELVEPTHHHQAHTKSNQIEIIQKAKKIPITTRNINCVDNEIFNFKPSWMIKKTDSVNCKKSEQIKFNENIKCNVKCKNYVLQFKINFNLKLIDLFYKFLNHSNSVPYSSIAKNSYRFDLIIYLFEFFNLVIMNQKKLNSSPKESSKKRQRVGYIIERDCHIFGGCVEDDAQDEFFISSGAVYQSWPYVYEPGYRMTPLIECVNWPLSKSADSICMNEINDEIFEDNSIDQDHLSAYSLHNFEINLINVEKKKKRRKKWNSNGSEDSYHSSTDECFYEDSDSDDSESIIAYKQRHAIGLNSFNHELRNLNTSYRPSNKFGSVYYDETSNYKKIQFLSQKRFDESLNDVYLINSCNREYFSSPNKNGFYQGHKYSFSSDNLVF</sequence>
<organism evidence="2 3">
    <name type="scientific">Brachionus calyciflorus</name>
    <dbReference type="NCBI Taxonomy" id="104777"/>
    <lineage>
        <taxon>Eukaryota</taxon>
        <taxon>Metazoa</taxon>
        <taxon>Spiralia</taxon>
        <taxon>Gnathifera</taxon>
        <taxon>Rotifera</taxon>
        <taxon>Eurotatoria</taxon>
        <taxon>Monogononta</taxon>
        <taxon>Pseudotrocha</taxon>
        <taxon>Ploima</taxon>
        <taxon>Brachionidae</taxon>
        <taxon>Brachionus</taxon>
    </lineage>
</organism>
<dbReference type="Proteomes" id="UP000663879">
    <property type="component" value="Unassembled WGS sequence"/>
</dbReference>
<keyword evidence="3" id="KW-1185">Reference proteome</keyword>
<comment type="caution">
    <text evidence="2">The sequence shown here is derived from an EMBL/GenBank/DDBJ whole genome shotgun (WGS) entry which is preliminary data.</text>
</comment>
<gene>
    <name evidence="2" type="ORF">OXX778_LOCUS11727</name>
</gene>
<dbReference type="OrthoDB" id="10506059at2759"/>
<evidence type="ECO:0000256" key="1">
    <source>
        <dbReference type="SAM" id="MobiDB-lite"/>
    </source>
</evidence>
<accession>A0A813ZZX0</accession>